<evidence type="ECO:0000313" key="1">
    <source>
        <dbReference type="EMBL" id="MCW1913439.1"/>
    </source>
</evidence>
<dbReference type="Proteomes" id="UP001165653">
    <property type="component" value="Unassembled WGS sequence"/>
</dbReference>
<protein>
    <submittedName>
        <fullName evidence="1">Uncharacterized protein</fullName>
    </submittedName>
</protein>
<name>A0ABT3G1Q7_9BACT</name>
<comment type="caution">
    <text evidence="1">The sequence shown here is derived from an EMBL/GenBank/DDBJ whole genome shotgun (WGS) entry which is preliminary data.</text>
</comment>
<accession>A0ABT3G1Q7</accession>
<organism evidence="1 2">
    <name type="scientific">Luteolibacter rhizosphaerae</name>
    <dbReference type="NCBI Taxonomy" id="2989719"/>
    <lineage>
        <taxon>Bacteria</taxon>
        <taxon>Pseudomonadati</taxon>
        <taxon>Verrucomicrobiota</taxon>
        <taxon>Verrucomicrobiia</taxon>
        <taxon>Verrucomicrobiales</taxon>
        <taxon>Verrucomicrobiaceae</taxon>
        <taxon>Luteolibacter</taxon>
    </lineage>
</organism>
<keyword evidence="2" id="KW-1185">Reference proteome</keyword>
<proteinExistence type="predicted"/>
<reference evidence="1" key="1">
    <citation type="submission" date="2022-10" db="EMBL/GenBank/DDBJ databases">
        <title>Luteolibacter sp. GHJ8, whole genome shotgun sequencing project.</title>
        <authorList>
            <person name="Zhao G."/>
            <person name="Shen L."/>
        </authorList>
    </citation>
    <scope>NUCLEOTIDE SEQUENCE</scope>
    <source>
        <strain evidence="1">GHJ8</strain>
    </source>
</reference>
<dbReference type="RefSeq" id="WP_264512891.1">
    <property type="nucleotide sequence ID" value="NZ_JAPDDR010000003.1"/>
</dbReference>
<dbReference type="EMBL" id="JAPDDR010000003">
    <property type="protein sequence ID" value="MCW1913439.1"/>
    <property type="molecule type" value="Genomic_DNA"/>
</dbReference>
<evidence type="ECO:0000313" key="2">
    <source>
        <dbReference type="Proteomes" id="UP001165653"/>
    </source>
</evidence>
<sequence length="89" mass="10082">MKITLNDSIPETKRPEVEELVKTFIKSPEIVWLPSRFPRYVMFIEPGPNGSAEPENGSIFESPQSGKRSLSSVTNFLEDRIKLCLSGRQ</sequence>
<gene>
    <name evidence="1" type="ORF">OJ996_07635</name>
</gene>